<proteinExistence type="inferred from homology"/>
<comment type="subcellular location">
    <subcellularLocation>
        <location evidence="1">Nucleus</location>
    </subcellularLocation>
</comment>
<dbReference type="OrthoDB" id="2019644at2759"/>
<evidence type="ECO:0000256" key="3">
    <source>
        <dbReference type="ARBA" id="ARBA00022448"/>
    </source>
</evidence>
<keyword evidence="3" id="KW-0813">Transport</keyword>
<sequence>MQSTSTLRSILVSTIEAPSHAQTTEQDLYEELMAHKPILLNLFDAGKRSQEQQRALESGKITIRKKPMAVNADFSRQALFISQQLDCSEQYAAELLHDVMSTHPNLAQDRCVETTIIEHHTRRRHVAECLKYVLEAARSSLNPDAPPLYERLSVFARDQLLIRQPQATPLTEKLLNEVEKIGETLNRVYAERQNAGSATVAPTQAGQAARLGFDILNARRESLEYERALLSTLLFTIAGMGYLSGAEISRVVDWLKANSRHPVVFYYLPTILTALDIVDPDSAGAQMRRKLVSDANFVKQMNAILQVDNAWSEPGLKATILLKWTVFLTETRHRDPDLEEKEGFKAEQLESSIWNAVQGDCFPYLTRLLLRLHRGSEIPLPASLAQAALQDLDVQGESPLADFGPCILGALEVVVRSLISHASSELRKVKQRQEDLLVAGMRDRSKTWRSASQSTGRHPSGGEPSSEPAKPPRNDVAALFSFIGLLYSSLPPDHALGYWGAAGPVKSYADHVEASARKLPGFLQWAVWSTQPQNLTMLTALYDMLTGLATGERCSELAYNFLAKGGADGIADASTTLHSSQAGATPAVSWTSMFSVLETWAATGSPPRTHPSSSIGAGVPGSSLGDTWQNQPIPQHQAHQSQPRLSLSQQDVLVAQAFLHLLSTVATHSVAVRATIYGHARFRAIPTLVSLIPLSIPLELKATLFETLSSFCQPAVGDVGPTICKTVWGLMERLELINVRGGAVGATAASVRGVEVELEEVESAYKVYPATIAFIKLLSTLIHTPKSLPLQSSLTAGSIVTIPEGLGHSYRAPGIAPYIHFVVDNVFSSIPRREYLNPSDRWRMNDVCLSFIERCLASFDLEHMAAHQEVGSTGSETVTAMAHHPGYDIMKRLLTQSSLQATVLSYVAEGTDGFDKGLAEEQPFFRRTIIRVLRIILRVLEIEDIFLDVLTPLLSEASDKGLLQDIHPASYYVKLSQALFFAPDFISTIASYVAYPNHPEARLLSVKIMSLLAGPNTVRQLGVIIDRSVNSAKILNGFLSIISAESWVDVEVAEIEVSRYTGAGAIEEEPPAEVVAQAIRLALLDFLVANVNADRPYPNLAHYILFGELGQLDQIRDPGAVDGQVACIHALLDLLNKGVDSPSAEREEISEEPLFVVLPGLAERCYGVIHQLCKHPSTTVFVSRYLRSRENFFVRHLRAVPCKVPPVTQDASAEVVYHDGSRTATTVSSLCSFLRLRSHILELVALELHVLTTHGQHKAVDDLLAVLFESEGTAMQEDRGLFHNDMFKPFKEVGQAQSKIIELLQRLDFDWSDGLAVQAVELQFLSQLNLLSCLYVDRVGCQVVDRAALLTLLSDARVTLHNRGHLVTPAHAEQLSGEITYVLQSCAVENHRRQVQHAVSMSFEAWGDVLNAALLRCFSRIPPSQQETILLDLLHILPSSLQSDRLSQTTTVILAEAMVTTLAKIREVTLQSRGIRHSKSVSLPPERLHAFLRTLLRCIANPSRSQVVRGNLSACLVHYLHLVLLLDQSSSPSSASQHTSSNTWISGSVELIRPLSERLANVISRDASDGAEVWRTVALLALDTLVRFCEVGCNFTSSLSRHGHLDGFVKSIKESDAQLQEVLRPTSNDLNALYAYEAAMSLLNRVVQSKSGANQLMTSGVMKALQQCDFLDARPERETEQVDDSRDGEYLPSVFMRYHQMLMPALQLSAGISLAVDPDHVSATQQILEFLSIHRDALVSLLRNRDAHTSANTLEDIDCLIVICTTIVQGVPYSELHSATGYGSIHAAILNFTAHFWSSFLREDAASDGLSASRIRLLQTILLYSNITDDLPDFKRMFAANFSPSSLDTGSSSFNSPGPTLGDGLGIMSVLASQITELPHQQNGVKVCL</sequence>
<dbReference type="STRING" id="92696.A0A4R0R1N3"/>
<dbReference type="SUPFAM" id="SSF48371">
    <property type="entry name" value="ARM repeat"/>
    <property type="match status" value="1"/>
</dbReference>
<feature type="region of interest" description="Disordered" evidence="5">
    <location>
        <begin position="443"/>
        <end position="471"/>
    </location>
</feature>
<gene>
    <name evidence="6" type="ORF">EIP91_009419</name>
</gene>
<dbReference type="InterPro" id="IPR021827">
    <property type="entry name" value="Nup186/Nup192/Nup205"/>
</dbReference>
<dbReference type="InterPro" id="IPR016024">
    <property type="entry name" value="ARM-type_fold"/>
</dbReference>
<reference evidence="6 7" key="1">
    <citation type="submission" date="2018-11" db="EMBL/GenBank/DDBJ databases">
        <title>Genome assembly of Steccherinum ochraceum LE-BIN_3174, the white-rot fungus of the Steccherinaceae family (The Residual Polyporoid clade, Polyporales, Basidiomycota).</title>
        <authorList>
            <person name="Fedorova T.V."/>
            <person name="Glazunova O.A."/>
            <person name="Landesman E.O."/>
            <person name="Moiseenko K.V."/>
            <person name="Psurtseva N.V."/>
            <person name="Savinova O.S."/>
            <person name="Shakhova N.V."/>
            <person name="Tyazhelova T.V."/>
            <person name="Vasina D.V."/>
        </authorList>
    </citation>
    <scope>NUCLEOTIDE SEQUENCE [LARGE SCALE GENOMIC DNA]</scope>
    <source>
        <strain evidence="6 7">LE-BIN_3174</strain>
    </source>
</reference>
<evidence type="ECO:0000313" key="6">
    <source>
        <dbReference type="EMBL" id="TCD60841.1"/>
    </source>
</evidence>
<evidence type="ECO:0000256" key="1">
    <source>
        <dbReference type="ARBA" id="ARBA00004123"/>
    </source>
</evidence>
<organism evidence="6 7">
    <name type="scientific">Steccherinum ochraceum</name>
    <dbReference type="NCBI Taxonomy" id="92696"/>
    <lineage>
        <taxon>Eukaryota</taxon>
        <taxon>Fungi</taxon>
        <taxon>Dikarya</taxon>
        <taxon>Basidiomycota</taxon>
        <taxon>Agaricomycotina</taxon>
        <taxon>Agaricomycetes</taxon>
        <taxon>Polyporales</taxon>
        <taxon>Steccherinaceae</taxon>
        <taxon>Steccherinum</taxon>
    </lineage>
</organism>
<dbReference type="EMBL" id="RWJN01000537">
    <property type="protein sequence ID" value="TCD60841.1"/>
    <property type="molecule type" value="Genomic_DNA"/>
</dbReference>
<evidence type="ECO:0000256" key="4">
    <source>
        <dbReference type="ARBA" id="ARBA00023242"/>
    </source>
</evidence>
<dbReference type="GO" id="GO:0044611">
    <property type="term" value="C:nuclear pore inner ring"/>
    <property type="evidence" value="ECO:0007669"/>
    <property type="project" value="TreeGrafter"/>
</dbReference>
<keyword evidence="4" id="KW-0539">Nucleus</keyword>
<dbReference type="GO" id="GO:0017056">
    <property type="term" value="F:structural constituent of nuclear pore"/>
    <property type="evidence" value="ECO:0007669"/>
    <property type="project" value="TreeGrafter"/>
</dbReference>
<comment type="caution">
    <text evidence="6">The sequence shown here is derived from an EMBL/GenBank/DDBJ whole genome shotgun (WGS) entry which is preliminary data.</text>
</comment>
<accession>A0A4R0R1N3</accession>
<dbReference type="Pfam" id="PF11894">
    <property type="entry name" value="Nup192"/>
    <property type="match status" value="1"/>
</dbReference>
<keyword evidence="7" id="KW-1185">Reference proteome</keyword>
<evidence type="ECO:0000256" key="2">
    <source>
        <dbReference type="ARBA" id="ARBA00005892"/>
    </source>
</evidence>
<name>A0A4R0R1N3_9APHY</name>
<feature type="compositionally biased region" description="Polar residues" evidence="5">
    <location>
        <begin position="448"/>
        <end position="457"/>
    </location>
</feature>
<dbReference type="PANTHER" id="PTHR31344">
    <property type="entry name" value="NUCLEAR PORE COMPLEX PROTEIN NUP205"/>
    <property type="match status" value="1"/>
</dbReference>
<dbReference type="GO" id="GO:0006999">
    <property type="term" value="P:nuclear pore organization"/>
    <property type="evidence" value="ECO:0007669"/>
    <property type="project" value="TreeGrafter"/>
</dbReference>
<dbReference type="PANTHER" id="PTHR31344:SF0">
    <property type="entry name" value="NUCLEAR PORE COMPLEX PROTEIN NUP205"/>
    <property type="match status" value="1"/>
</dbReference>
<evidence type="ECO:0000256" key="5">
    <source>
        <dbReference type="SAM" id="MobiDB-lite"/>
    </source>
</evidence>
<comment type="similarity">
    <text evidence="2">Belongs to the NUP186/NUP192/NUP205 family.</text>
</comment>
<evidence type="ECO:0000313" key="7">
    <source>
        <dbReference type="Proteomes" id="UP000292702"/>
    </source>
</evidence>
<dbReference type="Proteomes" id="UP000292702">
    <property type="component" value="Unassembled WGS sequence"/>
</dbReference>
<protein>
    <submittedName>
        <fullName evidence="6">Uncharacterized protein</fullName>
    </submittedName>
</protein>